<organism evidence="2 3">
    <name type="scientific">Cnephaeus nilssonii</name>
    <name type="common">Northern bat</name>
    <name type="synonym">Eptesicus nilssonii</name>
    <dbReference type="NCBI Taxonomy" id="3371016"/>
    <lineage>
        <taxon>Eukaryota</taxon>
        <taxon>Metazoa</taxon>
        <taxon>Chordata</taxon>
        <taxon>Craniata</taxon>
        <taxon>Vertebrata</taxon>
        <taxon>Euteleostomi</taxon>
        <taxon>Mammalia</taxon>
        <taxon>Eutheria</taxon>
        <taxon>Laurasiatheria</taxon>
        <taxon>Chiroptera</taxon>
        <taxon>Yangochiroptera</taxon>
        <taxon>Vespertilionidae</taxon>
        <taxon>Cnephaeus</taxon>
    </lineage>
</organism>
<dbReference type="EMBL" id="JAULJE010000013">
    <property type="protein sequence ID" value="KAK1335503.1"/>
    <property type="molecule type" value="Genomic_DNA"/>
</dbReference>
<feature type="region of interest" description="Disordered" evidence="1">
    <location>
        <begin position="1"/>
        <end position="27"/>
    </location>
</feature>
<proteinExistence type="predicted"/>
<evidence type="ECO:0000313" key="2">
    <source>
        <dbReference type="EMBL" id="KAK1335503.1"/>
    </source>
</evidence>
<evidence type="ECO:0000313" key="3">
    <source>
        <dbReference type="Proteomes" id="UP001177744"/>
    </source>
</evidence>
<dbReference type="GO" id="GO:0097228">
    <property type="term" value="C:sperm principal piece"/>
    <property type="evidence" value="ECO:0007669"/>
    <property type="project" value="TreeGrafter"/>
</dbReference>
<comment type="caution">
    <text evidence="2">The sequence shown here is derived from an EMBL/GenBank/DDBJ whole genome shotgun (WGS) entry which is preliminary data.</text>
</comment>
<accession>A0AA40LL11</accession>
<evidence type="ECO:0000256" key="1">
    <source>
        <dbReference type="SAM" id="MobiDB-lite"/>
    </source>
</evidence>
<reference evidence="2" key="1">
    <citation type="submission" date="2023-06" db="EMBL/GenBank/DDBJ databases">
        <title>Reference genome for the Northern bat (Eptesicus nilssonii), a most northern bat species.</title>
        <authorList>
            <person name="Laine V.N."/>
            <person name="Pulliainen A.T."/>
            <person name="Lilley T.M."/>
        </authorList>
    </citation>
    <scope>NUCLEOTIDE SEQUENCE</scope>
    <source>
        <strain evidence="2">BLF_Eptnil</strain>
        <tissue evidence="2">Kidney</tissue>
    </source>
</reference>
<dbReference type="PANTHER" id="PTHR42155:SF1">
    <property type="entry name" value="CATION CHANNEL SPERM-ASSOCIATED AUXILIARY SUBUNIT ZETA"/>
    <property type="match status" value="1"/>
</dbReference>
<dbReference type="GO" id="GO:0030317">
    <property type="term" value="P:flagellated sperm motility"/>
    <property type="evidence" value="ECO:0007669"/>
    <property type="project" value="InterPro"/>
</dbReference>
<keyword evidence="3" id="KW-1185">Reference proteome</keyword>
<evidence type="ECO:0008006" key="4">
    <source>
        <dbReference type="Google" id="ProtNLM"/>
    </source>
</evidence>
<feature type="region of interest" description="Disordered" evidence="1">
    <location>
        <begin position="47"/>
        <end position="110"/>
    </location>
</feature>
<dbReference type="Proteomes" id="UP001177744">
    <property type="component" value="Unassembled WGS sequence"/>
</dbReference>
<dbReference type="AlphaFoldDB" id="A0AA40LL11"/>
<feature type="compositionally biased region" description="Basic and acidic residues" evidence="1">
    <location>
        <begin position="17"/>
        <end position="27"/>
    </location>
</feature>
<dbReference type="InterPro" id="IPR039019">
    <property type="entry name" value="CATSPERZ"/>
</dbReference>
<name>A0AA40LL11_CNENI</name>
<dbReference type="GO" id="GO:0048240">
    <property type="term" value="P:sperm capacitation"/>
    <property type="evidence" value="ECO:0007669"/>
    <property type="project" value="InterPro"/>
</dbReference>
<sequence length="274" mass="30633">MEEKPFKATAKSLSPHDLVRSGSKSDIRNLWTKATLSQPKLNVQLTNVYEDSDQEDSGESRRAGQWYKQKADDSRAPGSAGVRGTRRRHLAGGTRGPPLGAGAEPQGLPEKRWRRGRGFREQDGSVRLPPAVGALRAGGWLARASMSVGVERWEAAGSKFLGEEGRGRESETSISCLLHTPYWGCACNQDLASSVSSLNILKHTHHRAYWVEQQNRLPLPLMELMENEALEILTKALQSYRSAIGKDHFLTRQLQRYIEGLKKRQNRRQHVSAN</sequence>
<dbReference type="GO" id="GO:0036128">
    <property type="term" value="C:CatSper complex"/>
    <property type="evidence" value="ECO:0007669"/>
    <property type="project" value="InterPro"/>
</dbReference>
<protein>
    <recommendedName>
        <fullName evidence="4">Catsper channel auxiliary subunit zeta</fullName>
    </recommendedName>
</protein>
<gene>
    <name evidence="2" type="ORF">QTO34_003289</name>
</gene>
<dbReference type="PANTHER" id="PTHR42155">
    <property type="entry name" value="CATION CHANNEL SPERM-ASSOCIATED PROTEIN SUBUNIT ZETA"/>
    <property type="match status" value="1"/>
</dbReference>